<protein>
    <submittedName>
        <fullName evidence="8">Uncharacterized protein LOC110974988</fullName>
    </submittedName>
</protein>
<keyword evidence="1 2" id="KW-0728">SH3 domain</keyword>
<evidence type="ECO:0000256" key="2">
    <source>
        <dbReference type="PROSITE-ProRule" id="PRU00192"/>
    </source>
</evidence>
<dbReference type="InterPro" id="IPR036028">
    <property type="entry name" value="SH3-like_dom_sf"/>
</dbReference>
<dbReference type="KEGG" id="aplc:110974988"/>
<dbReference type="SMART" id="SM00055">
    <property type="entry name" value="FCH"/>
    <property type="match status" value="1"/>
</dbReference>
<gene>
    <name evidence="8" type="primary">LOC110974988</name>
</gene>
<feature type="compositionally biased region" description="Basic and acidic residues" evidence="4">
    <location>
        <begin position="421"/>
        <end position="430"/>
    </location>
</feature>
<dbReference type="GeneID" id="110974988"/>
<evidence type="ECO:0000256" key="3">
    <source>
        <dbReference type="PROSITE-ProRule" id="PRU01077"/>
    </source>
</evidence>
<dbReference type="Pfam" id="PF00611">
    <property type="entry name" value="FCH"/>
    <property type="match status" value="1"/>
</dbReference>
<dbReference type="FunFam" id="1.20.1270.60:FF:000205">
    <property type="entry name" value="Protein kinase C and casein kinase substrate in neurons protein 1"/>
    <property type="match status" value="1"/>
</dbReference>
<dbReference type="InterPro" id="IPR027267">
    <property type="entry name" value="AH/BAR_dom_sf"/>
</dbReference>
<dbReference type="PROSITE" id="PS50002">
    <property type="entry name" value="SH3"/>
    <property type="match status" value="1"/>
</dbReference>
<feature type="region of interest" description="Disordered" evidence="4">
    <location>
        <begin position="416"/>
        <end position="445"/>
    </location>
</feature>
<dbReference type="PANTHER" id="PTHR23065">
    <property type="entry name" value="PROLINE-SERINE-THREONINE PHOSPHATASE INTERACTING PROTEIN 1"/>
    <property type="match status" value="1"/>
</dbReference>
<dbReference type="GO" id="GO:0097320">
    <property type="term" value="P:plasma membrane tubulation"/>
    <property type="evidence" value="ECO:0007669"/>
    <property type="project" value="TreeGrafter"/>
</dbReference>
<dbReference type="InterPro" id="IPR001060">
    <property type="entry name" value="FCH_dom"/>
</dbReference>
<feature type="compositionally biased region" description="Polar residues" evidence="4">
    <location>
        <begin position="602"/>
        <end position="646"/>
    </location>
</feature>
<dbReference type="GO" id="GO:0007010">
    <property type="term" value="P:cytoskeleton organization"/>
    <property type="evidence" value="ECO:0007669"/>
    <property type="project" value="TreeGrafter"/>
</dbReference>
<evidence type="ECO:0000313" key="8">
    <source>
        <dbReference type="RefSeq" id="XP_022082695.1"/>
    </source>
</evidence>
<accession>A0A8B7XRR9</accession>
<dbReference type="SMART" id="SM00326">
    <property type="entry name" value="SH3"/>
    <property type="match status" value="1"/>
</dbReference>
<dbReference type="InterPro" id="IPR001452">
    <property type="entry name" value="SH3_domain"/>
</dbReference>
<dbReference type="RefSeq" id="XP_022082695.1">
    <property type="nucleotide sequence ID" value="XM_022227003.1"/>
</dbReference>
<dbReference type="Proteomes" id="UP000694845">
    <property type="component" value="Unplaced"/>
</dbReference>
<evidence type="ECO:0000313" key="7">
    <source>
        <dbReference type="Proteomes" id="UP000694845"/>
    </source>
</evidence>
<dbReference type="GO" id="GO:0005543">
    <property type="term" value="F:phospholipid binding"/>
    <property type="evidence" value="ECO:0007669"/>
    <property type="project" value="TreeGrafter"/>
</dbReference>
<dbReference type="GO" id="GO:0005886">
    <property type="term" value="C:plasma membrane"/>
    <property type="evidence" value="ECO:0007669"/>
    <property type="project" value="TreeGrafter"/>
</dbReference>
<evidence type="ECO:0000256" key="1">
    <source>
        <dbReference type="ARBA" id="ARBA00022443"/>
    </source>
</evidence>
<dbReference type="GO" id="GO:0005768">
    <property type="term" value="C:endosome"/>
    <property type="evidence" value="ECO:0007669"/>
    <property type="project" value="TreeGrafter"/>
</dbReference>
<feature type="domain" description="F-BAR" evidence="6">
    <location>
        <begin position="3"/>
        <end position="277"/>
    </location>
</feature>
<dbReference type="InterPro" id="IPR031160">
    <property type="entry name" value="F_BAR_dom"/>
</dbReference>
<feature type="region of interest" description="Disordered" evidence="4">
    <location>
        <begin position="482"/>
        <end position="517"/>
    </location>
</feature>
<dbReference type="PROSITE" id="PS51741">
    <property type="entry name" value="F_BAR"/>
    <property type="match status" value="1"/>
</dbReference>
<feature type="domain" description="SH3" evidence="5">
    <location>
        <begin position="676"/>
        <end position="732"/>
    </location>
</feature>
<feature type="region of interest" description="Disordered" evidence="4">
    <location>
        <begin position="574"/>
        <end position="646"/>
    </location>
</feature>
<feature type="compositionally biased region" description="Basic residues" evidence="4">
    <location>
        <begin position="431"/>
        <end position="440"/>
    </location>
</feature>
<feature type="compositionally biased region" description="Basic and acidic residues" evidence="4">
    <location>
        <begin position="490"/>
        <end position="507"/>
    </location>
</feature>
<feature type="compositionally biased region" description="Polar residues" evidence="4">
    <location>
        <begin position="576"/>
        <end position="593"/>
    </location>
</feature>
<dbReference type="OMA" id="WDIGEPR"/>
<dbReference type="AlphaFoldDB" id="A0A8B7XRR9"/>
<reference evidence="8" key="1">
    <citation type="submission" date="2025-08" db="UniProtKB">
        <authorList>
            <consortium name="RefSeq"/>
        </authorList>
    </citation>
    <scope>IDENTIFICATION</scope>
</reference>
<dbReference type="SUPFAM" id="SSF103657">
    <property type="entry name" value="BAR/IMD domain-like"/>
    <property type="match status" value="1"/>
</dbReference>
<evidence type="ECO:0000256" key="4">
    <source>
        <dbReference type="SAM" id="MobiDB-lite"/>
    </source>
</evidence>
<proteinExistence type="predicted"/>
<keyword evidence="3" id="KW-0175">Coiled coil</keyword>
<keyword evidence="7" id="KW-1185">Reference proteome</keyword>
<evidence type="ECO:0000259" key="6">
    <source>
        <dbReference type="PROSITE" id="PS51741"/>
    </source>
</evidence>
<dbReference type="Gene3D" id="1.20.1270.60">
    <property type="entry name" value="Arfaptin homology (AH) domain/BAR domain"/>
    <property type="match status" value="1"/>
</dbReference>
<name>A0A8B7XRR9_ACAPL</name>
<organism evidence="7 8">
    <name type="scientific">Acanthaster planci</name>
    <name type="common">Crown-of-thorns starfish</name>
    <dbReference type="NCBI Taxonomy" id="133434"/>
    <lineage>
        <taxon>Eukaryota</taxon>
        <taxon>Metazoa</taxon>
        <taxon>Echinodermata</taxon>
        <taxon>Eleutherozoa</taxon>
        <taxon>Asterozoa</taxon>
        <taxon>Asteroidea</taxon>
        <taxon>Valvatacea</taxon>
        <taxon>Valvatida</taxon>
        <taxon>Acanthasteridae</taxon>
        <taxon>Acanthaster</taxon>
    </lineage>
</organism>
<sequence length="732" mass="85127">MGEERDGGSFWDIGEPRKVLERIENGQRSCDDLMGMIQERADVELRYARSLRQWAAKWDDALRRGPEYGSVQTAWRTMLQEASAVAKIHEDCRLRLTGEEGPYFNVYKWKNDHFHCLGTDGLSETQQARQAFAAAQSEYAKLLSKLRRAKKAYYNASFAAYKARRFADEEASNPTVSPEASWKLREKADRLALERERLKQVYLRRVMVCNVTAKERYVESMTSVFNRWQGFERERLEFIQSQLQLFARDLNTHSRTGISQVYQRILSQVRRAEPAADVEEWGRKYGTGSKASWPKYEEMDPRAYQADVEHYPHRHHTRQQGAAFAVTDEMTDEFTTDDFDSEVDAFRHHAHREGHTHRYFNRPYRSHQHEVQHFSGQRHPPDQWDQPGHQHRPPELRYSQNEDLSERWLSERWQGLGGRDGGSRWDETAKARHRGHHTHHYDKNHDKVLSQWTSHDHHNDRRDHYQKGQRPIDRFREHMDHQADPSYQHHHTEERSKQHDLDRPSGHHHERGPSISIYDTIGTSESQEAYIQDNHPSSTVKEWAGGYHENWSEESSVAGQETSSPEDAYFEKHKLGQSQASHPGLASSHTETQIPGPKPDQIHTQTAQQMPRQVTAQQTSTHQQELHSPTATHTPQQAPEQAPTETTARTYIERWNGEAERAAALEQARQALQPKEGERLVRVLYDFKPATRDEMALKQSEYLVQIGNHLSNGWAYGRKAGARGHFPASYVQ</sequence>
<dbReference type="SUPFAM" id="SSF50044">
    <property type="entry name" value="SH3-domain"/>
    <property type="match status" value="1"/>
</dbReference>
<dbReference type="Gene3D" id="2.30.30.40">
    <property type="entry name" value="SH3 Domains"/>
    <property type="match status" value="1"/>
</dbReference>
<evidence type="ECO:0000259" key="5">
    <source>
        <dbReference type="PROSITE" id="PS50002"/>
    </source>
</evidence>
<dbReference type="GO" id="GO:0030100">
    <property type="term" value="P:regulation of endocytosis"/>
    <property type="evidence" value="ECO:0007669"/>
    <property type="project" value="TreeGrafter"/>
</dbReference>
<dbReference type="Pfam" id="PF14604">
    <property type="entry name" value="SH3_9"/>
    <property type="match status" value="1"/>
</dbReference>
<feature type="region of interest" description="Disordered" evidence="4">
    <location>
        <begin position="367"/>
        <end position="402"/>
    </location>
</feature>
<dbReference type="PANTHER" id="PTHR23065:SF11">
    <property type="entry name" value="SYNDAPIN, ISOFORM C"/>
    <property type="match status" value="1"/>
</dbReference>
<dbReference type="OrthoDB" id="28357at2759"/>